<dbReference type="Proteomes" id="UP000253324">
    <property type="component" value="Unassembled WGS sequence"/>
</dbReference>
<name>A0A368YL27_9HYPH</name>
<keyword evidence="2" id="KW-1185">Reference proteome</keyword>
<reference evidence="1 2" key="1">
    <citation type="submission" date="2018-07" db="EMBL/GenBank/DDBJ databases">
        <title>Genomic Encyclopedia of Type Strains, Phase III (KMG-III): the genomes of soil and plant-associated and newly described type strains.</title>
        <authorList>
            <person name="Whitman W."/>
        </authorList>
    </citation>
    <scope>NUCLEOTIDE SEQUENCE [LARGE SCALE GENOMIC DNA]</scope>
    <source>
        <strain evidence="1 2">31-25a</strain>
    </source>
</reference>
<evidence type="ECO:0000313" key="2">
    <source>
        <dbReference type="Proteomes" id="UP000253324"/>
    </source>
</evidence>
<gene>
    <name evidence="1" type="ORF">C7476_11286</name>
</gene>
<comment type="caution">
    <text evidence="1">The sequence shown here is derived from an EMBL/GenBank/DDBJ whole genome shotgun (WGS) entry which is preliminary data.</text>
</comment>
<dbReference type="AlphaFoldDB" id="A0A368YL27"/>
<proteinExistence type="predicted"/>
<dbReference type="OrthoDB" id="8480914at2"/>
<protein>
    <submittedName>
        <fullName evidence="1">Bacteriophage HK97-gp10 putative tail-component</fullName>
    </submittedName>
</protein>
<organism evidence="1 2">
    <name type="scientific">Phyllobacterium bourgognense</name>
    <dbReference type="NCBI Taxonomy" id="314236"/>
    <lineage>
        <taxon>Bacteria</taxon>
        <taxon>Pseudomonadati</taxon>
        <taxon>Pseudomonadota</taxon>
        <taxon>Alphaproteobacteria</taxon>
        <taxon>Hyphomicrobiales</taxon>
        <taxon>Phyllobacteriaceae</taxon>
        <taxon>Phyllobacterium</taxon>
    </lineage>
</organism>
<evidence type="ECO:0000313" key="1">
    <source>
        <dbReference type="EMBL" id="RCW80930.1"/>
    </source>
</evidence>
<dbReference type="RefSeq" id="WP_114431483.1">
    <property type="nucleotide sequence ID" value="NZ_QPJM01000012.1"/>
</dbReference>
<dbReference type="EMBL" id="QPJM01000012">
    <property type="protein sequence ID" value="RCW80930.1"/>
    <property type="molecule type" value="Genomic_DNA"/>
</dbReference>
<dbReference type="InterPro" id="IPR010064">
    <property type="entry name" value="HK97-gp10_tail"/>
</dbReference>
<accession>A0A368YL27</accession>
<dbReference type="Pfam" id="PF04883">
    <property type="entry name" value="HK97-gp10_like"/>
    <property type="match status" value="1"/>
</dbReference>
<sequence>MDDGGLARVQRKMARMAEAVHDAARLAMEKSAEEIVTLMRNLVAVDDGDLRDSIGWTFGNAPKYSQRIGKIEASDGDLIITIYAGNSKVYAHLVEFGSAAHLNGGMFAGTKNPGAPAQPFFYVSYRSNKKRAAARTKRAVKKAARKVWDGN</sequence>